<dbReference type="InterPro" id="IPR051678">
    <property type="entry name" value="AGP_Transferase"/>
</dbReference>
<accession>A0ABR6ENF3</accession>
<dbReference type="CDD" id="cd05120">
    <property type="entry name" value="APH_ChoK_like"/>
    <property type="match status" value="1"/>
</dbReference>
<dbReference type="PANTHER" id="PTHR21310">
    <property type="entry name" value="AMINOGLYCOSIDE PHOSPHOTRANSFERASE-RELATED-RELATED"/>
    <property type="match status" value="1"/>
</dbReference>
<name>A0ABR6ENF3_9ACTN</name>
<feature type="domain" description="Aminoglycoside phosphotransferase" evidence="1">
    <location>
        <begin position="41"/>
        <end position="263"/>
    </location>
</feature>
<reference evidence="3" key="1">
    <citation type="journal article" date="2020" name="Syst. Appl. Microbiol.">
        <title>Streptomyces alkaliterrae sp. nov., isolated from an alkaline soil, and emended descriptions of Streptomyces alkaliphilus, Streptomyces calidiresistens and Streptomyces durbertensis.</title>
        <authorList>
            <person name="Swiecimska M."/>
            <person name="Golinska P."/>
            <person name="Nouioui I."/>
            <person name="Wypij M."/>
            <person name="Rai M."/>
            <person name="Sangal V."/>
            <person name="Goodfellow M."/>
        </authorList>
    </citation>
    <scope>NUCLEOTIDE SEQUENCE [LARGE SCALE GENOMIC DNA]</scope>
    <source>
        <strain evidence="3">DSM 104538</strain>
    </source>
</reference>
<protein>
    <submittedName>
        <fullName evidence="2">Phosphotransferase</fullName>
    </submittedName>
</protein>
<keyword evidence="3" id="KW-1185">Reference proteome</keyword>
<dbReference type="PIRSF" id="PIRSF000707">
    <property type="entry name" value="Hygromycin-B_kinase"/>
    <property type="match status" value="1"/>
</dbReference>
<evidence type="ECO:0000313" key="2">
    <source>
        <dbReference type="EMBL" id="MBB1246877.1"/>
    </source>
</evidence>
<dbReference type="SUPFAM" id="SSF56112">
    <property type="entry name" value="Protein kinase-like (PK-like)"/>
    <property type="match status" value="1"/>
</dbReference>
<dbReference type="InterPro" id="IPR011009">
    <property type="entry name" value="Kinase-like_dom_sf"/>
</dbReference>
<organism evidence="2 3">
    <name type="scientific">Streptomyces durbertensis</name>
    <dbReference type="NCBI Taxonomy" id="2448886"/>
    <lineage>
        <taxon>Bacteria</taxon>
        <taxon>Bacillati</taxon>
        <taxon>Actinomycetota</taxon>
        <taxon>Actinomycetes</taxon>
        <taxon>Kitasatosporales</taxon>
        <taxon>Streptomycetaceae</taxon>
        <taxon>Streptomyces</taxon>
    </lineage>
</organism>
<dbReference type="EMBL" id="WMLF01000648">
    <property type="protein sequence ID" value="MBB1246877.1"/>
    <property type="molecule type" value="Genomic_DNA"/>
</dbReference>
<comment type="caution">
    <text evidence="2">The sequence shown here is derived from an EMBL/GenBank/DDBJ whole genome shotgun (WGS) entry which is preliminary data.</text>
</comment>
<gene>
    <name evidence="2" type="ORF">GL263_25480</name>
</gene>
<sequence length="312" mass="33730">MIGLPRVLTEDQCQQLDAERLVPAVTRLCERLGAPGVRPEPFDEGSLPVYAVGEELVLKLYPPPYVDELDVESGALRALRGRLPVAVPGVRAAEVVEGWGALLMGRLPGESLAGAWPGLSADERRRVVEQLGRALAAMHAVPPPEGLGPADWGRFVEERAAACVSRQRGLGAPAEWLRQIPDFLATVELPAGPPVLLHTEFMPVHVHGRRGAGGRWTATGLLDFEPAMRGAREYDLVAVGLFLTRGDAGLLRAFLTAYGLGERDIAAAPRVAMAYTLLHRQCHLPWFLREVPPGGAATFDELARRWFGVDGA</sequence>
<evidence type="ECO:0000259" key="1">
    <source>
        <dbReference type="Pfam" id="PF01636"/>
    </source>
</evidence>
<dbReference type="InterPro" id="IPR002575">
    <property type="entry name" value="Aminoglycoside_PTrfase"/>
</dbReference>
<evidence type="ECO:0000313" key="3">
    <source>
        <dbReference type="Proteomes" id="UP000766698"/>
    </source>
</evidence>
<dbReference type="Gene3D" id="3.90.1200.10">
    <property type="match status" value="1"/>
</dbReference>
<dbReference type="Pfam" id="PF01636">
    <property type="entry name" value="APH"/>
    <property type="match status" value="1"/>
</dbReference>
<proteinExistence type="predicted"/>
<dbReference type="Proteomes" id="UP000766698">
    <property type="component" value="Unassembled WGS sequence"/>
</dbReference>
<dbReference type="PANTHER" id="PTHR21310:SF15">
    <property type="entry name" value="AMINOGLYCOSIDE PHOSPHOTRANSFERASE DOMAIN-CONTAINING PROTEIN"/>
    <property type="match status" value="1"/>
</dbReference>
<dbReference type="InterPro" id="IPR016259">
    <property type="entry name" value="Hygromycin-B_Kinase"/>
</dbReference>